<dbReference type="Gene3D" id="1.10.530.10">
    <property type="match status" value="1"/>
</dbReference>
<dbReference type="InterPro" id="IPR023346">
    <property type="entry name" value="Lysozyme-like_dom_sf"/>
</dbReference>
<comment type="caution">
    <text evidence="3">The sequence shown here is derived from an EMBL/GenBank/DDBJ whole genome shotgun (WGS) entry which is preliminary data.</text>
</comment>
<dbReference type="GO" id="GO:0000270">
    <property type="term" value="P:peptidoglycan metabolic process"/>
    <property type="evidence" value="ECO:0007669"/>
    <property type="project" value="InterPro"/>
</dbReference>
<sequence length="277" mass="29811">MTNISALDALNAALAASDTVKEQAAASNDTTIDFSSYLKSSKNLDEIYQEASQTYGVSVDLLKAMTKQESNFNPNATSRSGAQGLMQLMPATAAGLGVTDAYNPYQNIMGGAKYIRQMLDKYNGNVSLALAAYNAGSNNVDKYGGIPPFAETQNYVAKITGYLQEGVTIPDTDTVYAANSSVNGSDTVTYQDLNEFAGDILTEIFSYEDYMKYLSSLLGQDKMALSLSVTSVDTEEQEASDEDSIDAIPSDTYLAYQDMTQTPAINIITSDDIKNDV</sequence>
<dbReference type="Pfam" id="PF01464">
    <property type="entry name" value="SLT"/>
    <property type="match status" value="1"/>
</dbReference>
<organism evidence="3 4">
    <name type="scientific">Roseburia zhanii</name>
    <dbReference type="NCBI Taxonomy" id="2763064"/>
    <lineage>
        <taxon>Bacteria</taxon>
        <taxon>Bacillati</taxon>
        <taxon>Bacillota</taxon>
        <taxon>Clostridia</taxon>
        <taxon>Lachnospirales</taxon>
        <taxon>Lachnospiraceae</taxon>
        <taxon>Roseburia</taxon>
    </lineage>
</organism>
<protein>
    <submittedName>
        <fullName evidence="3">Lytic transglycosylase domain-containing protein</fullName>
    </submittedName>
</protein>
<proteinExistence type="inferred from homology"/>
<comment type="similarity">
    <text evidence="1">Belongs to the transglycosylase Slt family.</text>
</comment>
<dbReference type="RefSeq" id="WP_186867675.1">
    <property type="nucleotide sequence ID" value="NZ_JACOPH010000016.1"/>
</dbReference>
<dbReference type="CDD" id="cd00254">
    <property type="entry name" value="LT-like"/>
    <property type="match status" value="1"/>
</dbReference>
<name>A0A923LSI8_9FIRM</name>
<dbReference type="GO" id="GO:0016020">
    <property type="term" value="C:membrane"/>
    <property type="evidence" value="ECO:0007669"/>
    <property type="project" value="InterPro"/>
</dbReference>
<dbReference type="Proteomes" id="UP000606720">
    <property type="component" value="Unassembled WGS sequence"/>
</dbReference>
<dbReference type="PROSITE" id="PS00922">
    <property type="entry name" value="TRANSGLYCOSYLASE"/>
    <property type="match status" value="1"/>
</dbReference>
<dbReference type="AlphaFoldDB" id="A0A923LSI8"/>
<evidence type="ECO:0000313" key="3">
    <source>
        <dbReference type="EMBL" id="MBC5715264.1"/>
    </source>
</evidence>
<gene>
    <name evidence="3" type="ORF">H8S17_13820</name>
</gene>
<dbReference type="InterPro" id="IPR008258">
    <property type="entry name" value="Transglycosylase_SLT_dom_1"/>
</dbReference>
<reference evidence="3" key="1">
    <citation type="submission" date="2020-08" db="EMBL/GenBank/DDBJ databases">
        <title>Genome public.</title>
        <authorList>
            <person name="Liu C."/>
            <person name="Sun Q."/>
        </authorList>
    </citation>
    <scope>NUCLEOTIDE SEQUENCE</scope>
    <source>
        <strain evidence="3">BX1005</strain>
    </source>
</reference>
<feature type="domain" description="Transglycosylase SLT" evidence="2">
    <location>
        <begin position="48"/>
        <end position="154"/>
    </location>
</feature>
<evidence type="ECO:0000256" key="1">
    <source>
        <dbReference type="ARBA" id="ARBA00007734"/>
    </source>
</evidence>
<evidence type="ECO:0000259" key="2">
    <source>
        <dbReference type="Pfam" id="PF01464"/>
    </source>
</evidence>
<accession>A0A923LSI8</accession>
<dbReference type="PANTHER" id="PTHR37423">
    <property type="entry name" value="SOLUBLE LYTIC MUREIN TRANSGLYCOSYLASE-RELATED"/>
    <property type="match status" value="1"/>
</dbReference>
<dbReference type="EMBL" id="JACOPH010000016">
    <property type="protein sequence ID" value="MBC5715264.1"/>
    <property type="molecule type" value="Genomic_DNA"/>
</dbReference>
<dbReference type="PANTHER" id="PTHR37423:SF2">
    <property type="entry name" value="MEMBRANE-BOUND LYTIC MUREIN TRANSGLYCOSYLASE C"/>
    <property type="match status" value="1"/>
</dbReference>
<evidence type="ECO:0000313" key="4">
    <source>
        <dbReference type="Proteomes" id="UP000606720"/>
    </source>
</evidence>
<dbReference type="GO" id="GO:0008933">
    <property type="term" value="F:peptidoglycan lytic transglycosylase activity"/>
    <property type="evidence" value="ECO:0007669"/>
    <property type="project" value="InterPro"/>
</dbReference>
<dbReference type="SUPFAM" id="SSF53955">
    <property type="entry name" value="Lysozyme-like"/>
    <property type="match status" value="1"/>
</dbReference>
<dbReference type="InterPro" id="IPR000189">
    <property type="entry name" value="Transglyc_AS"/>
</dbReference>
<keyword evidence="4" id="KW-1185">Reference proteome</keyword>